<dbReference type="EMBL" id="JAYMYR010000008">
    <property type="protein sequence ID" value="KAK7347196.1"/>
    <property type="molecule type" value="Genomic_DNA"/>
</dbReference>
<proteinExistence type="predicted"/>
<sequence length="81" mass="9288">MNAPKNYSALFKEKKVMISLRCKYICAFVLKALPDVIELLYPFVINFVNTVRRGFMVVGRCLVISRSTYLSSGSYFCKHVV</sequence>
<accession>A0AAN9QUA9</accession>
<evidence type="ECO:0000313" key="1">
    <source>
        <dbReference type="EMBL" id="KAK7347196.1"/>
    </source>
</evidence>
<name>A0AAN9QUA9_PHACN</name>
<dbReference type="Proteomes" id="UP001374584">
    <property type="component" value="Unassembled WGS sequence"/>
</dbReference>
<keyword evidence="2" id="KW-1185">Reference proteome</keyword>
<gene>
    <name evidence="1" type="ORF">VNO80_21723</name>
</gene>
<organism evidence="1 2">
    <name type="scientific">Phaseolus coccineus</name>
    <name type="common">Scarlet runner bean</name>
    <name type="synonym">Phaseolus multiflorus</name>
    <dbReference type="NCBI Taxonomy" id="3886"/>
    <lineage>
        <taxon>Eukaryota</taxon>
        <taxon>Viridiplantae</taxon>
        <taxon>Streptophyta</taxon>
        <taxon>Embryophyta</taxon>
        <taxon>Tracheophyta</taxon>
        <taxon>Spermatophyta</taxon>
        <taxon>Magnoliopsida</taxon>
        <taxon>eudicotyledons</taxon>
        <taxon>Gunneridae</taxon>
        <taxon>Pentapetalae</taxon>
        <taxon>rosids</taxon>
        <taxon>fabids</taxon>
        <taxon>Fabales</taxon>
        <taxon>Fabaceae</taxon>
        <taxon>Papilionoideae</taxon>
        <taxon>50 kb inversion clade</taxon>
        <taxon>NPAAA clade</taxon>
        <taxon>indigoferoid/millettioid clade</taxon>
        <taxon>Phaseoleae</taxon>
        <taxon>Phaseolus</taxon>
    </lineage>
</organism>
<comment type="caution">
    <text evidence="1">The sequence shown here is derived from an EMBL/GenBank/DDBJ whole genome shotgun (WGS) entry which is preliminary data.</text>
</comment>
<evidence type="ECO:0000313" key="2">
    <source>
        <dbReference type="Proteomes" id="UP001374584"/>
    </source>
</evidence>
<reference evidence="1 2" key="1">
    <citation type="submission" date="2024-01" db="EMBL/GenBank/DDBJ databases">
        <title>The genomes of 5 underutilized Papilionoideae crops provide insights into root nodulation and disease resistanc.</title>
        <authorList>
            <person name="Jiang F."/>
        </authorList>
    </citation>
    <scope>NUCLEOTIDE SEQUENCE [LARGE SCALE GENOMIC DNA]</scope>
    <source>
        <strain evidence="1">JINMINGXINNONG_FW02</strain>
        <tissue evidence="1">Leaves</tissue>
    </source>
</reference>
<dbReference type="AlphaFoldDB" id="A0AAN9QUA9"/>
<protein>
    <submittedName>
        <fullName evidence="1">Uncharacterized protein</fullName>
    </submittedName>
</protein>